<keyword evidence="3" id="KW-1185">Reference proteome</keyword>
<name>A0A0D9WVM7_9ORYZ</name>
<feature type="region of interest" description="Disordered" evidence="1">
    <location>
        <begin position="1"/>
        <end position="57"/>
    </location>
</feature>
<feature type="compositionally biased region" description="Basic residues" evidence="1">
    <location>
        <begin position="42"/>
        <end position="52"/>
    </location>
</feature>
<reference evidence="2 3" key="1">
    <citation type="submission" date="2012-08" db="EMBL/GenBank/DDBJ databases">
        <title>Oryza genome evolution.</title>
        <authorList>
            <person name="Wing R.A."/>
        </authorList>
    </citation>
    <scope>NUCLEOTIDE SEQUENCE</scope>
</reference>
<dbReference type="EnsemblPlants" id="LPERR07G03130.1">
    <property type="protein sequence ID" value="LPERR07G03130.1"/>
    <property type="gene ID" value="LPERR07G03130"/>
</dbReference>
<proteinExistence type="predicted"/>
<sequence length="186" mass="20290">MNCRPASRRRELAAGRSHLEDVMSRRGGGPLPLPTSGAAAAVHHRRQRRKERRRPEVPHRVVEIAAADAPHVVLVGVHPRRLRLRRALVARPLFAGVVGGGGGDILRVEEAAAAPPRAAHRVAVARLVEVRLRRRGKKKTSQRSPPVRRRRGESNRDEKGGLPCGSGRRGGRGRPWRGPTGGGGFR</sequence>
<feature type="region of interest" description="Disordered" evidence="1">
    <location>
        <begin position="133"/>
        <end position="186"/>
    </location>
</feature>
<accession>A0A0D9WVM7</accession>
<feature type="compositionally biased region" description="Basic and acidic residues" evidence="1">
    <location>
        <begin position="8"/>
        <end position="24"/>
    </location>
</feature>
<dbReference type="HOGENOM" id="CLU_1456457_0_0_1"/>
<evidence type="ECO:0000256" key="1">
    <source>
        <dbReference type="SAM" id="MobiDB-lite"/>
    </source>
</evidence>
<dbReference type="Proteomes" id="UP000032180">
    <property type="component" value="Chromosome 7"/>
</dbReference>
<reference evidence="2" key="3">
    <citation type="submission" date="2015-04" db="UniProtKB">
        <authorList>
            <consortium name="EnsemblPlants"/>
        </authorList>
    </citation>
    <scope>IDENTIFICATION</scope>
</reference>
<dbReference type="Gramene" id="LPERR07G03130.1">
    <property type="protein sequence ID" value="LPERR07G03130.1"/>
    <property type="gene ID" value="LPERR07G03130"/>
</dbReference>
<dbReference type="EnsemblPlants" id="LPERR07G03130.2">
    <property type="protein sequence ID" value="LPERR07G03130.2"/>
    <property type="gene ID" value="LPERR07G03130"/>
</dbReference>
<dbReference type="Gramene" id="LPERR07G03130.2">
    <property type="protein sequence ID" value="LPERR07G03130.2"/>
    <property type="gene ID" value="LPERR07G03130"/>
</dbReference>
<reference evidence="2 3" key="2">
    <citation type="submission" date="2013-12" db="EMBL/GenBank/DDBJ databases">
        <authorList>
            <person name="Yu Y."/>
            <person name="Lee S."/>
            <person name="de Baynast K."/>
            <person name="Wissotski M."/>
            <person name="Liu L."/>
            <person name="Talag J."/>
            <person name="Goicoechea J."/>
            <person name="Angelova A."/>
            <person name="Jetty R."/>
            <person name="Kudrna D."/>
            <person name="Golser W."/>
            <person name="Rivera L."/>
            <person name="Zhang J."/>
            <person name="Wing R."/>
        </authorList>
    </citation>
    <scope>NUCLEOTIDE SEQUENCE</scope>
</reference>
<protein>
    <submittedName>
        <fullName evidence="2">Uncharacterized protein</fullName>
    </submittedName>
</protein>
<dbReference type="AlphaFoldDB" id="A0A0D9WVM7"/>
<evidence type="ECO:0000313" key="2">
    <source>
        <dbReference type="EnsemblPlants" id="LPERR07G03130.1"/>
    </source>
</evidence>
<feature type="compositionally biased region" description="Basic residues" evidence="1">
    <location>
        <begin position="133"/>
        <end position="151"/>
    </location>
</feature>
<evidence type="ECO:0000313" key="3">
    <source>
        <dbReference type="Proteomes" id="UP000032180"/>
    </source>
</evidence>
<organism evidence="2 3">
    <name type="scientific">Leersia perrieri</name>
    <dbReference type="NCBI Taxonomy" id="77586"/>
    <lineage>
        <taxon>Eukaryota</taxon>
        <taxon>Viridiplantae</taxon>
        <taxon>Streptophyta</taxon>
        <taxon>Embryophyta</taxon>
        <taxon>Tracheophyta</taxon>
        <taxon>Spermatophyta</taxon>
        <taxon>Magnoliopsida</taxon>
        <taxon>Liliopsida</taxon>
        <taxon>Poales</taxon>
        <taxon>Poaceae</taxon>
        <taxon>BOP clade</taxon>
        <taxon>Oryzoideae</taxon>
        <taxon>Oryzeae</taxon>
        <taxon>Oryzinae</taxon>
        <taxon>Leersia</taxon>
    </lineage>
</organism>